<dbReference type="Proteomes" id="UP000267081">
    <property type="component" value="Unassembled WGS sequence"/>
</dbReference>
<gene>
    <name evidence="1" type="ORF">EIY87_36040</name>
</gene>
<sequence>MRNATWRTHVAALGRPCLQCVGQIDGAQVARDREGLFADDDYIKNAGLDAPARENVSLLAPSVTASLLAQFVSLVVAAGGRGGPEPLRFSPATHTLGHLDHETAAGCA</sequence>
<dbReference type="OrthoDB" id="9204719at2"/>
<dbReference type="AlphaFoldDB" id="A0A3R9DD00"/>
<keyword evidence="2" id="KW-1185">Reference proteome</keyword>
<name>A0A3R9DD00_9PSEU</name>
<dbReference type="EMBL" id="RSEC01000060">
    <property type="protein sequence ID" value="RSD10297.1"/>
    <property type="molecule type" value="Genomic_DNA"/>
</dbReference>
<organism evidence="1 2">
    <name type="scientific">Amycolatopsis eburnea</name>
    <dbReference type="NCBI Taxonomy" id="2267691"/>
    <lineage>
        <taxon>Bacteria</taxon>
        <taxon>Bacillati</taxon>
        <taxon>Actinomycetota</taxon>
        <taxon>Actinomycetes</taxon>
        <taxon>Pseudonocardiales</taxon>
        <taxon>Pseudonocardiaceae</taxon>
        <taxon>Amycolatopsis</taxon>
    </lineage>
</organism>
<protein>
    <submittedName>
        <fullName evidence="1">Uncharacterized protein</fullName>
    </submittedName>
</protein>
<reference evidence="1 2" key="1">
    <citation type="submission" date="2018-12" db="EMBL/GenBank/DDBJ databases">
        <title>Amycolatopsis eburnea sp. nov. actinomycete associate with arbuscular mycorrhiza fungal spore.</title>
        <authorList>
            <person name="Lumyong S."/>
            <person name="Chaiya L."/>
        </authorList>
    </citation>
    <scope>NUCLEOTIDE SEQUENCE [LARGE SCALE GENOMIC DNA]</scope>
    <source>
        <strain evidence="1 2">GLM-1</strain>
    </source>
</reference>
<evidence type="ECO:0000313" key="2">
    <source>
        <dbReference type="Proteomes" id="UP000267081"/>
    </source>
</evidence>
<accession>A0A3R9DD00</accession>
<evidence type="ECO:0000313" key="1">
    <source>
        <dbReference type="EMBL" id="RSD10297.1"/>
    </source>
</evidence>
<comment type="caution">
    <text evidence="1">The sequence shown here is derived from an EMBL/GenBank/DDBJ whole genome shotgun (WGS) entry which is preliminary data.</text>
</comment>
<dbReference type="RefSeq" id="WP_125314445.1">
    <property type="nucleotide sequence ID" value="NZ_RSEC01000060.1"/>
</dbReference>
<proteinExistence type="predicted"/>